<keyword evidence="3" id="KW-1185">Reference proteome</keyword>
<name>A0A2T1KBX3_9GAMM</name>
<dbReference type="Proteomes" id="UP000239866">
    <property type="component" value="Unassembled WGS sequence"/>
</dbReference>
<keyword evidence="1" id="KW-0812">Transmembrane</keyword>
<feature type="transmembrane region" description="Helical" evidence="1">
    <location>
        <begin position="46"/>
        <end position="65"/>
    </location>
</feature>
<comment type="caution">
    <text evidence="2">The sequence shown here is derived from an EMBL/GenBank/DDBJ whole genome shotgun (WGS) entry which is preliminary data.</text>
</comment>
<feature type="transmembrane region" description="Helical" evidence="1">
    <location>
        <begin position="6"/>
        <end position="26"/>
    </location>
</feature>
<evidence type="ECO:0000313" key="3">
    <source>
        <dbReference type="Proteomes" id="UP000239866"/>
    </source>
</evidence>
<evidence type="ECO:0008006" key="4">
    <source>
        <dbReference type="Google" id="ProtNLM"/>
    </source>
</evidence>
<reference evidence="2 3" key="1">
    <citation type="submission" date="2018-03" db="EMBL/GenBank/DDBJ databases">
        <title>Marinobacter brunus sp. nov., a marine bacterium of Gamma-proteobacteria isolated from the surface seawater of the South China Sea.</title>
        <authorList>
            <person name="Cheng H."/>
            <person name="Wu Y.-H."/>
            <person name="Xamxidin M."/>
            <person name="Xu X.-W."/>
        </authorList>
    </citation>
    <scope>NUCLEOTIDE SEQUENCE [LARGE SCALE GENOMIC DNA]</scope>
    <source>
        <strain evidence="2 3">NH169-3</strain>
    </source>
</reference>
<keyword evidence="1" id="KW-1133">Transmembrane helix</keyword>
<sequence length="66" mass="7420">MPKPLLMLLGIISIGVGVWGLVSGKVIAGSRGLRSNFYTRQDNPRLYYSFIFIYFAVGFFIVSQML</sequence>
<evidence type="ECO:0000256" key="1">
    <source>
        <dbReference type="SAM" id="Phobius"/>
    </source>
</evidence>
<dbReference type="AlphaFoldDB" id="A0A2T1KBX3"/>
<accession>A0A2T1KBX3</accession>
<organism evidence="2 3">
    <name type="scientific">Marinobacter fuscus</name>
    <dbReference type="NCBI Taxonomy" id="2109942"/>
    <lineage>
        <taxon>Bacteria</taxon>
        <taxon>Pseudomonadati</taxon>
        <taxon>Pseudomonadota</taxon>
        <taxon>Gammaproteobacteria</taxon>
        <taxon>Pseudomonadales</taxon>
        <taxon>Marinobacteraceae</taxon>
        <taxon>Marinobacter</taxon>
    </lineage>
</organism>
<proteinExistence type="predicted"/>
<evidence type="ECO:0000313" key="2">
    <source>
        <dbReference type="EMBL" id="PSF07042.1"/>
    </source>
</evidence>
<protein>
    <recommendedName>
        <fullName evidence="4">DUF3995 domain-containing protein</fullName>
    </recommendedName>
</protein>
<keyword evidence="1" id="KW-0472">Membrane</keyword>
<gene>
    <name evidence="2" type="ORF">C7H09_10770</name>
</gene>
<dbReference type="EMBL" id="PXNP01000077">
    <property type="protein sequence ID" value="PSF07042.1"/>
    <property type="molecule type" value="Genomic_DNA"/>
</dbReference>